<accession>A0A897NX67</accession>
<evidence type="ECO:0000256" key="1">
    <source>
        <dbReference type="SAM" id="MobiDB-lite"/>
    </source>
</evidence>
<feature type="compositionally biased region" description="Polar residues" evidence="1">
    <location>
        <begin position="227"/>
        <end position="239"/>
    </location>
</feature>
<organism evidence="2 3">
    <name type="scientific">Halapricum desulfuricans</name>
    <dbReference type="NCBI Taxonomy" id="2841257"/>
    <lineage>
        <taxon>Archaea</taxon>
        <taxon>Methanobacteriati</taxon>
        <taxon>Methanobacteriota</taxon>
        <taxon>Stenosarchaea group</taxon>
        <taxon>Halobacteria</taxon>
        <taxon>Halobacteriales</taxon>
        <taxon>Haloarculaceae</taxon>
        <taxon>Halapricum</taxon>
    </lineage>
</organism>
<proteinExistence type="predicted"/>
<dbReference type="SUPFAM" id="SSF159659">
    <property type="entry name" value="Cgl1923-like"/>
    <property type="match status" value="1"/>
</dbReference>
<dbReference type="InterPro" id="IPR038389">
    <property type="entry name" value="PSMG2_sf"/>
</dbReference>
<dbReference type="AlphaFoldDB" id="A0A897NX67"/>
<dbReference type="InterPro" id="IPR019151">
    <property type="entry name" value="Proteasome_assmbl_chaperone_2"/>
</dbReference>
<dbReference type="Proteomes" id="UP000663292">
    <property type="component" value="Chromosome"/>
</dbReference>
<evidence type="ECO:0000313" key="3">
    <source>
        <dbReference type="Proteomes" id="UP000663292"/>
    </source>
</evidence>
<evidence type="ECO:0000313" key="2">
    <source>
        <dbReference type="EMBL" id="QSG15353.1"/>
    </source>
</evidence>
<sequence length="245" mass="25895">MAHVNVHRDDIQLDEPVLIEGLPGLGLVGKIAADHLVETYGMDRYASIHCEGLPEVAIYDEGGHGVEPPVRIHADAERDLLVLQSDVPISPSAAEEFAACVTNWIDEQGALPLYISGTQRSDGQTTDVVGLSIAGAGAQLDGVDVSTPGERGVVSGPTGALIYHAERAGLEALGFVVEASPKFPDPAAAKAVLDRVVEPIADVEVETETLVEQAQEISEAKERLAQRMQQAGDESSQAQPVGMYQ</sequence>
<dbReference type="GeneID" id="68858467"/>
<keyword evidence="3" id="KW-1185">Reference proteome</keyword>
<feature type="region of interest" description="Disordered" evidence="1">
    <location>
        <begin position="222"/>
        <end position="245"/>
    </location>
</feature>
<name>A0A897NX67_9EURY</name>
<dbReference type="PANTHER" id="PTHR35610">
    <property type="entry name" value="3-ISOPROPYLMALATE DEHYDRATASE-RELATED"/>
    <property type="match status" value="1"/>
</dbReference>
<dbReference type="EMBL" id="CP064791">
    <property type="protein sequence ID" value="QSG15353.1"/>
    <property type="molecule type" value="Genomic_DNA"/>
</dbReference>
<dbReference type="PANTHER" id="PTHR35610:SF8">
    <property type="entry name" value="3-ISOPROPYLMALATE DEHYDRATASE"/>
    <property type="match status" value="1"/>
</dbReference>
<dbReference type="Pfam" id="PF09754">
    <property type="entry name" value="PAC2"/>
    <property type="match status" value="1"/>
</dbReference>
<dbReference type="Gene3D" id="3.40.50.10900">
    <property type="entry name" value="PAC-like subunit"/>
    <property type="match status" value="1"/>
</dbReference>
<gene>
    <name evidence="2" type="ORF">HSEST_1833</name>
</gene>
<protein>
    <submittedName>
        <fullName evidence="2">Archaeal enzyme of ATP-grasp superfamily</fullName>
    </submittedName>
</protein>
<dbReference type="RefSeq" id="WP_229120627.1">
    <property type="nucleotide sequence ID" value="NZ_CP064791.1"/>
</dbReference>
<reference evidence="2 3" key="1">
    <citation type="submission" date="2020-11" db="EMBL/GenBank/DDBJ databases">
        <title>Carbohydrate-dependent, anaerobic sulfur respiration: A novel catabolism in halophilic archaea.</title>
        <authorList>
            <person name="Sorokin D.Y."/>
            <person name="Messina E."/>
            <person name="Smedile F."/>
            <person name="La Cono V."/>
            <person name="Hallsworth J.E."/>
            <person name="Yakimov M.M."/>
        </authorList>
    </citation>
    <scope>NUCLEOTIDE SEQUENCE [LARGE SCALE GENOMIC DNA]</scope>
    <source>
        <strain evidence="2 3">HSR-Est</strain>
    </source>
</reference>